<protein>
    <submittedName>
        <fullName evidence="1">Uncharacterized protein</fullName>
    </submittedName>
</protein>
<gene>
    <name evidence="1" type="ORF">J2W84_004073</name>
</gene>
<accession>A0ABU1R0T6</accession>
<evidence type="ECO:0000313" key="1">
    <source>
        <dbReference type="EMBL" id="MDR6807022.1"/>
    </source>
</evidence>
<evidence type="ECO:0000313" key="2">
    <source>
        <dbReference type="Proteomes" id="UP001264980"/>
    </source>
</evidence>
<reference evidence="1 2" key="1">
    <citation type="submission" date="2023-07" db="EMBL/GenBank/DDBJ databases">
        <title>Sorghum-associated microbial communities from plants grown in Nebraska, USA.</title>
        <authorList>
            <person name="Schachtman D."/>
        </authorList>
    </citation>
    <scope>NUCLEOTIDE SEQUENCE [LARGE SCALE GENOMIC DNA]</scope>
    <source>
        <strain evidence="1 2">BE57</strain>
    </source>
</reference>
<keyword evidence="2" id="KW-1185">Reference proteome</keyword>
<organism evidence="1 2">
    <name type="scientific">Dyadobacter fermentans</name>
    <dbReference type="NCBI Taxonomy" id="94254"/>
    <lineage>
        <taxon>Bacteria</taxon>
        <taxon>Pseudomonadati</taxon>
        <taxon>Bacteroidota</taxon>
        <taxon>Cytophagia</taxon>
        <taxon>Cytophagales</taxon>
        <taxon>Spirosomataceae</taxon>
        <taxon>Dyadobacter</taxon>
    </lineage>
</organism>
<name>A0ABU1R0T6_9BACT</name>
<sequence length="90" mass="10353">MHIETSLTDPAMVPIKQRLLQRFARAKEMVGPKWREKLALNDPFFDTRTGEAYMRSVAQAFSDPRRGQVDRIEQVTLALERIAGIRSQPI</sequence>
<dbReference type="RefSeq" id="WP_309986792.1">
    <property type="nucleotide sequence ID" value="NZ_JAVDTI010000004.1"/>
</dbReference>
<dbReference type="Proteomes" id="UP001264980">
    <property type="component" value="Unassembled WGS sequence"/>
</dbReference>
<comment type="caution">
    <text evidence="1">The sequence shown here is derived from an EMBL/GenBank/DDBJ whole genome shotgun (WGS) entry which is preliminary data.</text>
</comment>
<dbReference type="EMBL" id="JAVDTI010000004">
    <property type="protein sequence ID" value="MDR6807022.1"/>
    <property type="molecule type" value="Genomic_DNA"/>
</dbReference>
<proteinExistence type="predicted"/>